<dbReference type="SUPFAM" id="SSF53067">
    <property type="entry name" value="Actin-like ATPase domain"/>
    <property type="match status" value="2"/>
</dbReference>
<keyword evidence="3" id="KW-1185">Reference proteome</keyword>
<organism evidence="2 3">
    <name type="scientific">Paenibacillus gallinarum</name>
    <dbReference type="NCBI Taxonomy" id="2762232"/>
    <lineage>
        <taxon>Bacteria</taxon>
        <taxon>Bacillati</taxon>
        <taxon>Bacillota</taxon>
        <taxon>Bacilli</taxon>
        <taxon>Bacillales</taxon>
        <taxon>Paenibacillaceae</taxon>
        <taxon>Paenibacillus</taxon>
    </lineage>
</organism>
<evidence type="ECO:0000313" key="2">
    <source>
        <dbReference type="EMBL" id="MBD7967786.1"/>
    </source>
</evidence>
<reference evidence="2 3" key="1">
    <citation type="submission" date="2020-08" db="EMBL/GenBank/DDBJ databases">
        <title>A Genomic Blueprint of the Chicken Gut Microbiome.</title>
        <authorList>
            <person name="Gilroy R."/>
            <person name="Ravi A."/>
            <person name="Getino M."/>
            <person name="Pursley I."/>
            <person name="Horton D.L."/>
            <person name="Alikhan N.-F."/>
            <person name="Baker D."/>
            <person name="Gharbi K."/>
            <person name="Hall N."/>
            <person name="Watson M."/>
            <person name="Adriaenssens E.M."/>
            <person name="Foster-Nyarko E."/>
            <person name="Jarju S."/>
            <person name="Secka A."/>
            <person name="Antonio M."/>
            <person name="Oren A."/>
            <person name="Chaudhuri R."/>
            <person name="La Ragione R.M."/>
            <person name="Hildebrand F."/>
            <person name="Pallen M.J."/>
        </authorList>
    </citation>
    <scope>NUCLEOTIDE SEQUENCE [LARGE SCALE GENOMIC DNA]</scope>
    <source>
        <strain evidence="2 3">Sa2BVA9</strain>
    </source>
</reference>
<gene>
    <name evidence="2" type="ORF">H9647_06910</name>
</gene>
<proteinExistence type="predicted"/>
<dbReference type="Proteomes" id="UP000608071">
    <property type="component" value="Unassembled WGS sequence"/>
</dbReference>
<protein>
    <submittedName>
        <fullName evidence="2">ParM/StbA family protein</fullName>
    </submittedName>
</protein>
<dbReference type="RefSeq" id="WP_191799024.1">
    <property type="nucleotide sequence ID" value="NZ_JACSQL010000002.1"/>
</dbReference>
<dbReference type="InterPro" id="IPR040607">
    <property type="entry name" value="ALP_N"/>
</dbReference>
<dbReference type="CDD" id="cd10227">
    <property type="entry name" value="ASKHA_NBD_ParM-like"/>
    <property type="match status" value="1"/>
</dbReference>
<name>A0ABR8SW98_9BACL</name>
<evidence type="ECO:0000313" key="3">
    <source>
        <dbReference type="Proteomes" id="UP000608071"/>
    </source>
</evidence>
<evidence type="ECO:0000259" key="1">
    <source>
        <dbReference type="Pfam" id="PF17989"/>
    </source>
</evidence>
<dbReference type="EMBL" id="JACSQL010000002">
    <property type="protein sequence ID" value="MBD7967786.1"/>
    <property type="molecule type" value="Genomic_DNA"/>
</dbReference>
<comment type="caution">
    <text evidence="2">The sequence shown here is derived from an EMBL/GenBank/DDBJ whole genome shotgun (WGS) entry which is preliminary data.</text>
</comment>
<dbReference type="InterPro" id="IPR043129">
    <property type="entry name" value="ATPase_NBD"/>
</dbReference>
<accession>A0ABR8SW98</accession>
<dbReference type="Gene3D" id="3.30.420.40">
    <property type="match status" value="1"/>
</dbReference>
<sequence length="269" mass="29551">MISAIDPGGRNTKYFDSRLPKPVMFPSAIGINDLDRNLKSSGEFDFEWEYEGLTGFAGSLALRESEYVESRKDESKAHFDAKLRSLIALHQYGSGNEHQILVGQPIDTHTETEKQAIKKMYIGSHDLTVNGKRKVIVIKNCEVGPEGAASGLLVAPAVGTIRIIDIGSGSVNFATITDRQFINKSSFTLPEGMESKSKLDPRSFGRQIAARAIARKWDKNDTVYVTGGGANEVLPFIQQLFPMAVLLDPDPFTTNVRGLLMIARRVYGG</sequence>
<dbReference type="Pfam" id="PF17989">
    <property type="entry name" value="ALP_N"/>
    <property type="match status" value="1"/>
</dbReference>
<feature type="domain" description="Actin-like protein N-terminal" evidence="1">
    <location>
        <begin position="4"/>
        <end position="148"/>
    </location>
</feature>